<evidence type="ECO:0000256" key="14">
    <source>
        <dbReference type="ARBA" id="ARBA00049494"/>
    </source>
</evidence>
<dbReference type="Pfam" id="PF06574">
    <property type="entry name" value="FAD_syn"/>
    <property type="match status" value="1"/>
</dbReference>
<dbReference type="Gene3D" id="3.40.50.620">
    <property type="entry name" value="HUPs"/>
    <property type="match status" value="1"/>
</dbReference>
<keyword evidence="8 15" id="KW-0547">Nucleotide-binding</keyword>
<dbReference type="InterPro" id="IPR015865">
    <property type="entry name" value="Riboflavin_kinase_bac/euk"/>
</dbReference>
<dbReference type="NCBIfam" id="NF004159">
    <property type="entry name" value="PRK05627.1-2"/>
    <property type="match status" value="1"/>
</dbReference>
<protein>
    <recommendedName>
        <fullName evidence="15">Riboflavin biosynthesis protein</fullName>
    </recommendedName>
    <domain>
        <recommendedName>
            <fullName evidence="15">Riboflavin kinase</fullName>
            <ecNumber evidence="15">2.7.1.26</ecNumber>
        </recommendedName>
        <alternativeName>
            <fullName evidence="15">Flavokinase</fullName>
        </alternativeName>
    </domain>
    <domain>
        <recommendedName>
            <fullName evidence="15">FMN adenylyltransferase</fullName>
            <ecNumber evidence="15">2.7.7.2</ecNumber>
        </recommendedName>
        <alternativeName>
            <fullName evidence="15">FAD pyrophosphorylase</fullName>
        </alternativeName>
        <alternativeName>
            <fullName evidence="15">FAD synthase</fullName>
        </alternativeName>
    </domain>
</protein>
<keyword evidence="6 15" id="KW-0808">Transferase</keyword>
<evidence type="ECO:0000256" key="13">
    <source>
        <dbReference type="ARBA" id="ARBA00047880"/>
    </source>
</evidence>
<dbReference type="Proteomes" id="UP000242999">
    <property type="component" value="Unassembled WGS sequence"/>
</dbReference>
<reference evidence="18" key="1">
    <citation type="submission" date="2016-10" db="EMBL/GenBank/DDBJ databases">
        <authorList>
            <person name="Varghese N."/>
            <person name="Submissions S."/>
        </authorList>
    </citation>
    <scope>NUCLEOTIDE SEQUENCE [LARGE SCALE GENOMIC DNA]</scope>
    <source>
        <strain evidence="18">DSM 7165</strain>
    </source>
</reference>
<dbReference type="PANTHER" id="PTHR22749">
    <property type="entry name" value="RIBOFLAVIN KINASE/FMN ADENYLYLTRANSFERASE"/>
    <property type="match status" value="1"/>
</dbReference>
<dbReference type="UniPathway" id="UPA00276">
    <property type="reaction ID" value="UER00406"/>
</dbReference>
<dbReference type="NCBIfam" id="NF004160">
    <property type="entry name" value="PRK05627.1-3"/>
    <property type="match status" value="1"/>
</dbReference>
<dbReference type="STRING" id="64971.SAMN05421831_10734"/>
<comment type="similarity">
    <text evidence="15">Belongs to the ribF family.</text>
</comment>
<dbReference type="EC" id="2.7.7.2" evidence="15"/>
<keyword evidence="12" id="KW-0511">Multifunctional enzyme</keyword>
<dbReference type="GO" id="GO:0008531">
    <property type="term" value="F:riboflavin kinase activity"/>
    <property type="evidence" value="ECO:0007669"/>
    <property type="project" value="UniProtKB-UniRule"/>
</dbReference>
<dbReference type="NCBIfam" id="TIGR00083">
    <property type="entry name" value="ribF"/>
    <property type="match status" value="1"/>
</dbReference>
<dbReference type="SUPFAM" id="SSF52374">
    <property type="entry name" value="Nucleotidylyl transferase"/>
    <property type="match status" value="1"/>
</dbReference>
<accession>A0A1H6SGU7</accession>
<evidence type="ECO:0000256" key="4">
    <source>
        <dbReference type="ARBA" id="ARBA00022630"/>
    </source>
</evidence>
<dbReference type="EC" id="2.7.1.26" evidence="15"/>
<evidence type="ECO:0000256" key="15">
    <source>
        <dbReference type="PIRNR" id="PIRNR004491"/>
    </source>
</evidence>
<dbReference type="InterPro" id="IPR023465">
    <property type="entry name" value="Riboflavin_kinase_dom_sf"/>
</dbReference>
<evidence type="ECO:0000256" key="6">
    <source>
        <dbReference type="ARBA" id="ARBA00022679"/>
    </source>
</evidence>
<dbReference type="CDD" id="cd02064">
    <property type="entry name" value="FAD_synthetase_N"/>
    <property type="match status" value="1"/>
</dbReference>
<dbReference type="EMBL" id="FNYH01000007">
    <property type="protein sequence ID" value="SEI67149.1"/>
    <property type="molecule type" value="Genomic_DNA"/>
</dbReference>
<evidence type="ECO:0000256" key="7">
    <source>
        <dbReference type="ARBA" id="ARBA00022695"/>
    </source>
</evidence>
<name>A0A1H6SGU7_9GAMM</name>
<keyword evidence="5 15" id="KW-0288">FMN</keyword>
<dbReference type="GO" id="GO:0006747">
    <property type="term" value="P:FAD biosynthetic process"/>
    <property type="evidence" value="ECO:0007669"/>
    <property type="project" value="UniProtKB-UniRule"/>
</dbReference>
<evidence type="ECO:0000256" key="12">
    <source>
        <dbReference type="ARBA" id="ARBA00023268"/>
    </source>
</evidence>
<dbReference type="UniPathway" id="UPA00277">
    <property type="reaction ID" value="UER00407"/>
</dbReference>
<evidence type="ECO:0000256" key="1">
    <source>
        <dbReference type="ARBA" id="ARBA00002121"/>
    </source>
</evidence>
<evidence type="ECO:0000256" key="8">
    <source>
        <dbReference type="ARBA" id="ARBA00022741"/>
    </source>
</evidence>
<evidence type="ECO:0000313" key="17">
    <source>
        <dbReference type="EMBL" id="SEI67149.1"/>
    </source>
</evidence>
<dbReference type="NCBIfam" id="NF004162">
    <property type="entry name" value="PRK05627.1-5"/>
    <property type="match status" value="1"/>
</dbReference>
<dbReference type="InterPro" id="IPR015864">
    <property type="entry name" value="FAD_synthase"/>
</dbReference>
<dbReference type="GO" id="GO:0009231">
    <property type="term" value="P:riboflavin biosynthetic process"/>
    <property type="evidence" value="ECO:0007669"/>
    <property type="project" value="InterPro"/>
</dbReference>
<keyword evidence="11 15" id="KW-0067">ATP-binding</keyword>
<evidence type="ECO:0000256" key="9">
    <source>
        <dbReference type="ARBA" id="ARBA00022777"/>
    </source>
</evidence>
<comment type="catalytic activity">
    <reaction evidence="13 15">
        <text>riboflavin + ATP = FMN + ADP + H(+)</text>
        <dbReference type="Rhea" id="RHEA:14357"/>
        <dbReference type="ChEBI" id="CHEBI:15378"/>
        <dbReference type="ChEBI" id="CHEBI:30616"/>
        <dbReference type="ChEBI" id="CHEBI:57986"/>
        <dbReference type="ChEBI" id="CHEBI:58210"/>
        <dbReference type="ChEBI" id="CHEBI:456216"/>
        <dbReference type="EC" id="2.7.1.26"/>
    </reaction>
</comment>
<dbReference type="PANTHER" id="PTHR22749:SF6">
    <property type="entry name" value="RIBOFLAVIN KINASE"/>
    <property type="match status" value="1"/>
</dbReference>
<dbReference type="GO" id="GO:0009398">
    <property type="term" value="P:FMN biosynthetic process"/>
    <property type="evidence" value="ECO:0007669"/>
    <property type="project" value="UniProtKB-UniRule"/>
</dbReference>
<keyword evidence="10 15" id="KW-0274">FAD</keyword>
<evidence type="ECO:0000256" key="5">
    <source>
        <dbReference type="ARBA" id="ARBA00022643"/>
    </source>
</evidence>
<dbReference type="SUPFAM" id="SSF82114">
    <property type="entry name" value="Riboflavin kinase-like"/>
    <property type="match status" value="1"/>
</dbReference>
<dbReference type="PIRSF" id="PIRSF004491">
    <property type="entry name" value="FAD_Synth"/>
    <property type="match status" value="1"/>
</dbReference>
<keyword evidence="18" id="KW-1185">Reference proteome</keyword>
<dbReference type="InterPro" id="IPR023468">
    <property type="entry name" value="Riboflavin_kinase"/>
</dbReference>
<dbReference type="NCBIfam" id="NF004163">
    <property type="entry name" value="PRK05627.1-6"/>
    <property type="match status" value="1"/>
</dbReference>
<evidence type="ECO:0000256" key="10">
    <source>
        <dbReference type="ARBA" id="ARBA00022827"/>
    </source>
</evidence>
<dbReference type="Pfam" id="PF01687">
    <property type="entry name" value="Flavokinase"/>
    <property type="match status" value="1"/>
</dbReference>
<comment type="catalytic activity">
    <reaction evidence="14 15">
        <text>FMN + ATP + H(+) = FAD + diphosphate</text>
        <dbReference type="Rhea" id="RHEA:17237"/>
        <dbReference type="ChEBI" id="CHEBI:15378"/>
        <dbReference type="ChEBI" id="CHEBI:30616"/>
        <dbReference type="ChEBI" id="CHEBI:33019"/>
        <dbReference type="ChEBI" id="CHEBI:57692"/>
        <dbReference type="ChEBI" id="CHEBI:58210"/>
        <dbReference type="EC" id="2.7.7.2"/>
    </reaction>
</comment>
<dbReference type="InterPro" id="IPR002606">
    <property type="entry name" value="Riboflavin_kinase_bac"/>
</dbReference>
<evidence type="ECO:0000256" key="3">
    <source>
        <dbReference type="ARBA" id="ARBA00005201"/>
    </source>
</evidence>
<dbReference type="SMART" id="SM00904">
    <property type="entry name" value="Flavokinase"/>
    <property type="match status" value="1"/>
</dbReference>
<dbReference type="InterPro" id="IPR014729">
    <property type="entry name" value="Rossmann-like_a/b/a_fold"/>
</dbReference>
<evidence type="ECO:0000256" key="11">
    <source>
        <dbReference type="ARBA" id="ARBA00022840"/>
    </source>
</evidence>
<comment type="pathway">
    <text evidence="2 15">Cofactor biosynthesis; FAD biosynthesis; FAD from FMN: step 1/1.</text>
</comment>
<dbReference type="FunFam" id="3.40.50.620:FF:000021">
    <property type="entry name" value="Riboflavin biosynthesis protein"/>
    <property type="match status" value="1"/>
</dbReference>
<organism evidence="17 18">
    <name type="scientific">Allopseudospirillum japonicum</name>
    <dbReference type="NCBI Taxonomy" id="64971"/>
    <lineage>
        <taxon>Bacteria</taxon>
        <taxon>Pseudomonadati</taxon>
        <taxon>Pseudomonadota</taxon>
        <taxon>Gammaproteobacteria</taxon>
        <taxon>Oceanospirillales</taxon>
        <taxon>Oceanospirillaceae</taxon>
        <taxon>Allopseudospirillum</taxon>
    </lineage>
</organism>
<evidence type="ECO:0000259" key="16">
    <source>
        <dbReference type="SMART" id="SM00904"/>
    </source>
</evidence>
<keyword evidence="9 15" id="KW-0418">Kinase</keyword>
<comment type="pathway">
    <text evidence="3 15">Cofactor biosynthesis; FMN biosynthesis; FMN from riboflavin (ATP route): step 1/1.</text>
</comment>
<proteinExistence type="inferred from homology"/>
<feature type="domain" description="Riboflavin kinase" evidence="16">
    <location>
        <begin position="183"/>
        <end position="306"/>
    </location>
</feature>
<sequence>MELIRGLHNLRPQHRGCVATLGNFDGVHLGHQAVLAQLKQQAQKRNLPTCVLVFEPQPREFFARRQAPARLSLLRDKYQLLAQQGIDRLLCLAFNQRLRGLDARAFIQNVLLDGLGVQFLVVGDDFRFGCDRAGDFHLLQEVGQDAGFDVAHTHTFMRADERVSSTRVRTLLASGNLQQAAVMLGRPYQISGRVIYGRQLGRQWGVPTANIALRHPVLPLQGVFAVLARVDDQIWPAVANIGFRPSVDSLVPRLEVHLLDAQAHLYGQRLQVIFCARLREEQKFADLHQLQQQIYADIQSARDYFDAHKAMHVQPSASVNLWAHPPLASAPLAY</sequence>
<evidence type="ECO:0000256" key="2">
    <source>
        <dbReference type="ARBA" id="ARBA00004726"/>
    </source>
</evidence>
<evidence type="ECO:0000313" key="18">
    <source>
        <dbReference type="Proteomes" id="UP000242999"/>
    </source>
</evidence>
<dbReference type="OrthoDB" id="9803667at2"/>
<keyword evidence="4 15" id="KW-0285">Flavoprotein</keyword>
<keyword evidence="7 15" id="KW-0548">Nucleotidyltransferase</keyword>
<gene>
    <name evidence="17" type="ORF">SAMN05421831_10734</name>
</gene>
<dbReference type="AlphaFoldDB" id="A0A1H6SGU7"/>
<dbReference type="RefSeq" id="WP_093309638.1">
    <property type="nucleotide sequence ID" value="NZ_FNYH01000007.1"/>
</dbReference>
<dbReference type="GO" id="GO:0003919">
    <property type="term" value="F:FMN adenylyltransferase activity"/>
    <property type="evidence" value="ECO:0007669"/>
    <property type="project" value="UniProtKB-UniRule"/>
</dbReference>
<comment type="function">
    <text evidence="1">Catalyzes the phosphorylation of riboflavin to FMN followed by the adenylation of FMN to FAD.</text>
</comment>
<dbReference type="GO" id="GO:0005524">
    <property type="term" value="F:ATP binding"/>
    <property type="evidence" value="ECO:0007669"/>
    <property type="project" value="UniProtKB-UniRule"/>
</dbReference>
<dbReference type="Gene3D" id="2.40.30.30">
    <property type="entry name" value="Riboflavin kinase-like"/>
    <property type="match status" value="1"/>
</dbReference>